<accession>A0ABX1KEK2</accession>
<evidence type="ECO:0000313" key="4">
    <source>
        <dbReference type="EMBL" id="NLP83811.1"/>
    </source>
</evidence>
<dbReference type="Proteomes" id="UP001429745">
    <property type="component" value="Unassembled WGS sequence"/>
</dbReference>
<proteinExistence type="predicted"/>
<dbReference type="PANTHER" id="PTHR12147">
    <property type="entry name" value="METALLOPEPTIDASE M28 FAMILY MEMBER"/>
    <property type="match status" value="1"/>
</dbReference>
<feature type="chain" id="PRO_5045421753" evidence="1">
    <location>
        <begin position="30"/>
        <end position="523"/>
    </location>
</feature>
<dbReference type="PANTHER" id="PTHR12147:SF26">
    <property type="entry name" value="PEPTIDASE M28 DOMAIN-CONTAINING PROTEIN"/>
    <property type="match status" value="1"/>
</dbReference>
<dbReference type="SUPFAM" id="SSF52025">
    <property type="entry name" value="PA domain"/>
    <property type="match status" value="1"/>
</dbReference>
<organism evidence="4 5">
    <name type="scientific">Microbacterium salsuginis</name>
    <dbReference type="NCBI Taxonomy" id="2722803"/>
    <lineage>
        <taxon>Bacteria</taxon>
        <taxon>Bacillati</taxon>
        <taxon>Actinomycetota</taxon>
        <taxon>Actinomycetes</taxon>
        <taxon>Micrococcales</taxon>
        <taxon>Microbacteriaceae</taxon>
        <taxon>Microbacterium</taxon>
    </lineage>
</organism>
<feature type="domain" description="Peptidase M28" evidence="3">
    <location>
        <begin position="251"/>
        <end position="451"/>
    </location>
</feature>
<dbReference type="Gene3D" id="3.50.30.30">
    <property type="match status" value="1"/>
</dbReference>
<keyword evidence="5" id="KW-1185">Reference proteome</keyword>
<keyword evidence="1" id="KW-0732">Signal</keyword>
<evidence type="ECO:0000259" key="3">
    <source>
        <dbReference type="Pfam" id="PF04389"/>
    </source>
</evidence>
<evidence type="ECO:0000259" key="2">
    <source>
        <dbReference type="Pfam" id="PF02225"/>
    </source>
</evidence>
<reference evidence="4 5" key="1">
    <citation type="submission" date="2020-04" db="EMBL/GenBank/DDBJ databases">
        <title>CFH 90308 Microbacterium sp.</title>
        <authorList>
            <person name="Nie G."/>
            <person name="Ming H."/>
            <person name="Xia T."/>
        </authorList>
    </citation>
    <scope>NUCLEOTIDE SEQUENCE [LARGE SCALE GENOMIC DNA]</scope>
    <source>
        <strain evidence="4 5">CFH 90308</strain>
    </source>
</reference>
<dbReference type="Pfam" id="PF02225">
    <property type="entry name" value="PA"/>
    <property type="match status" value="1"/>
</dbReference>
<dbReference type="InterPro" id="IPR003137">
    <property type="entry name" value="PA_domain"/>
</dbReference>
<comment type="caution">
    <text evidence="4">The sequence shown here is derived from an EMBL/GenBank/DDBJ whole genome shotgun (WGS) entry which is preliminary data.</text>
</comment>
<protein>
    <submittedName>
        <fullName evidence="4">M20/M25/M40 family metallo-hydrolase</fullName>
    </submittedName>
</protein>
<dbReference type="Pfam" id="PF04389">
    <property type="entry name" value="Peptidase_M28"/>
    <property type="match status" value="1"/>
</dbReference>
<sequence length="523" mass="54371">MPIRNRRTLAIATAAALGASVVLATPAYAGPNNNSVDKITKAVTLDGVMQHLEAFQAIADEHGDRASGRPGYAASVDYVVEQLEQAGYAPEVQEFEFEYFDENNALIRVSPNPRTFVDGDDFVRNEFDTGSPEGTATAPLVPVDLPSPDNTGGCTAADFAGFPAGSIALIQRGGCGFAVKAVNAQAAGAAGVIIMNNTGDDSLVGMIGDATGLTIPAVFATYSAGADLATTPGATVTVTVDYDADIRTTYNVFAETAAGDDSNTVMAGAHLDSVQDGAGINDNGTGSAGLLETAIQMQKVKPNNTVRFAWWGAEESGLLGSEHYVANLSEEQIADLALYLNFDMIGSPNYMFGIYDGDNSGGTAEEGFIPEGSAQIEDVFEQFYTDRGEPFQDSEFSGRSDYGPFIAVGVPAGGLFTGAEVEKTVAEAEVYGGVAGASYDPCYHAACDNLTGEGQDEALYALLAEDYDLVGNVNTYALDVNADAVAAAVLTFAFDTSTVNGVSSPGKSHGNANANAMKNRFAE</sequence>
<dbReference type="RefSeq" id="WP_168912309.1">
    <property type="nucleotide sequence ID" value="NZ_JABACI010000002.1"/>
</dbReference>
<dbReference type="Gene3D" id="3.40.630.10">
    <property type="entry name" value="Zn peptidases"/>
    <property type="match status" value="1"/>
</dbReference>
<dbReference type="InterPro" id="IPR046450">
    <property type="entry name" value="PA_dom_sf"/>
</dbReference>
<name>A0ABX1KEK2_9MICO</name>
<evidence type="ECO:0000313" key="5">
    <source>
        <dbReference type="Proteomes" id="UP001429745"/>
    </source>
</evidence>
<dbReference type="SUPFAM" id="SSF53187">
    <property type="entry name" value="Zn-dependent exopeptidases"/>
    <property type="match status" value="1"/>
</dbReference>
<evidence type="ECO:0000256" key="1">
    <source>
        <dbReference type="SAM" id="SignalP"/>
    </source>
</evidence>
<dbReference type="EMBL" id="JABACI010000002">
    <property type="protein sequence ID" value="NLP83811.1"/>
    <property type="molecule type" value="Genomic_DNA"/>
</dbReference>
<feature type="domain" description="PA" evidence="2">
    <location>
        <begin position="137"/>
        <end position="228"/>
    </location>
</feature>
<feature type="signal peptide" evidence="1">
    <location>
        <begin position="1"/>
        <end position="29"/>
    </location>
</feature>
<dbReference type="InterPro" id="IPR045175">
    <property type="entry name" value="M28_fam"/>
</dbReference>
<dbReference type="InterPro" id="IPR007484">
    <property type="entry name" value="Peptidase_M28"/>
</dbReference>
<gene>
    <name evidence="4" type="ORF">HF576_08130</name>
</gene>